<keyword evidence="1" id="KW-1133">Transmembrane helix</keyword>
<dbReference type="InterPro" id="IPR012464">
    <property type="entry name" value="DUF1676"/>
</dbReference>
<keyword evidence="1" id="KW-0472">Membrane</keyword>
<sequence>MVLRILICVLPLTAARSPSDDLEFPALGDYLSRTESSDLSEFINSHYIRIKLPTEAADSTDSSPVEKGRGNGLNKLLLLALLALKIKFALAWTVLVAVAVKSFLAGLLLAKNVAVVVHRPAPYRFEDAWTDMRNERI</sequence>
<feature type="signal peptide" evidence="2">
    <location>
        <begin position="1"/>
        <end position="15"/>
    </location>
</feature>
<accession>A0AAW2I6L1</accession>
<feature type="transmembrane region" description="Helical" evidence="1">
    <location>
        <begin position="76"/>
        <end position="100"/>
    </location>
</feature>
<keyword evidence="2" id="KW-0732">Signal</keyword>
<dbReference type="Pfam" id="PF07898">
    <property type="entry name" value="DUF1676"/>
    <property type="match status" value="1"/>
</dbReference>
<evidence type="ECO:0000256" key="1">
    <source>
        <dbReference type="SAM" id="Phobius"/>
    </source>
</evidence>
<keyword evidence="1" id="KW-0812">Transmembrane</keyword>
<evidence type="ECO:0000313" key="3">
    <source>
        <dbReference type="EMBL" id="KAL0277506.1"/>
    </source>
</evidence>
<comment type="caution">
    <text evidence="3">The sequence shown here is derived from an EMBL/GenBank/DDBJ whole genome shotgun (WGS) entry which is preliminary data.</text>
</comment>
<dbReference type="AlphaFoldDB" id="A0AAW2I6L1"/>
<reference evidence="3" key="1">
    <citation type="journal article" date="2024" name="Gigascience">
        <title>Chromosome-level genome of the poultry shaft louse Menopon gallinae provides insight into the host-switching and adaptive evolution of parasitic lice.</title>
        <authorList>
            <person name="Xu Y."/>
            <person name="Ma L."/>
            <person name="Liu S."/>
            <person name="Liang Y."/>
            <person name="Liu Q."/>
            <person name="He Z."/>
            <person name="Tian L."/>
            <person name="Duan Y."/>
            <person name="Cai W."/>
            <person name="Li H."/>
            <person name="Song F."/>
        </authorList>
    </citation>
    <scope>NUCLEOTIDE SEQUENCE</scope>
    <source>
        <strain evidence="3">Cailab_2023a</strain>
    </source>
</reference>
<organism evidence="3">
    <name type="scientific">Menopon gallinae</name>
    <name type="common">poultry shaft louse</name>
    <dbReference type="NCBI Taxonomy" id="328185"/>
    <lineage>
        <taxon>Eukaryota</taxon>
        <taxon>Metazoa</taxon>
        <taxon>Ecdysozoa</taxon>
        <taxon>Arthropoda</taxon>
        <taxon>Hexapoda</taxon>
        <taxon>Insecta</taxon>
        <taxon>Pterygota</taxon>
        <taxon>Neoptera</taxon>
        <taxon>Paraneoptera</taxon>
        <taxon>Psocodea</taxon>
        <taxon>Troctomorpha</taxon>
        <taxon>Phthiraptera</taxon>
        <taxon>Amblycera</taxon>
        <taxon>Menoponidae</taxon>
        <taxon>Menopon</taxon>
    </lineage>
</organism>
<proteinExistence type="predicted"/>
<dbReference type="EMBL" id="JARGDH010000002">
    <property type="protein sequence ID" value="KAL0277506.1"/>
    <property type="molecule type" value="Genomic_DNA"/>
</dbReference>
<protein>
    <submittedName>
        <fullName evidence="3">Uncharacterized protein</fullName>
    </submittedName>
</protein>
<name>A0AAW2I6L1_9NEOP</name>
<feature type="chain" id="PRO_5043901361" evidence="2">
    <location>
        <begin position="16"/>
        <end position="137"/>
    </location>
</feature>
<gene>
    <name evidence="3" type="ORF">PYX00_004758</name>
</gene>
<evidence type="ECO:0000256" key="2">
    <source>
        <dbReference type="SAM" id="SignalP"/>
    </source>
</evidence>